<organism evidence="1 2">
    <name type="scientific">Candidatus Minimicrobia vallesae</name>
    <dbReference type="NCBI Taxonomy" id="2841264"/>
    <lineage>
        <taxon>Bacteria</taxon>
        <taxon>Candidatus Saccharimonadota</taxon>
        <taxon>Candidatus Saccharimonadota incertae sedis</taxon>
        <taxon>Candidatus Minimicrobia</taxon>
    </lineage>
</organism>
<evidence type="ECO:0000313" key="2">
    <source>
        <dbReference type="Proteomes" id="UP000677117"/>
    </source>
</evidence>
<dbReference type="AlphaFoldDB" id="A0A8F1MAF1"/>
<dbReference type="KEGG" id="mvl:KOY49_00330"/>
<dbReference type="RefSeq" id="WP_232736255.1">
    <property type="nucleotide sequence ID" value="NZ_CP076459.1"/>
</dbReference>
<sequence length="58" mass="6615">MLAGLAASEKSQRRWLAAVSGEMLDDDNARQLIGYIRKNPDGKIWAKFRWTCKKSNSM</sequence>
<proteinExistence type="predicted"/>
<dbReference type="EMBL" id="CP076459">
    <property type="protein sequence ID" value="QWQ31480.1"/>
    <property type="molecule type" value="Genomic_DNA"/>
</dbReference>
<accession>A0A8F1MAF1</accession>
<protein>
    <submittedName>
        <fullName evidence="1">Uncharacterized protein</fullName>
    </submittedName>
</protein>
<dbReference type="Proteomes" id="UP000677117">
    <property type="component" value="Chromosome"/>
</dbReference>
<name>A0A8F1MAF1_9BACT</name>
<evidence type="ECO:0000313" key="1">
    <source>
        <dbReference type="EMBL" id="QWQ31480.1"/>
    </source>
</evidence>
<reference evidence="1" key="1">
    <citation type="submission" date="2021-06" db="EMBL/GenBank/DDBJ databases">
        <title>An adapted protocol for Saccharibacteria cultivation: two new species join this phylum of Candidate Phyla Radiations.</title>
        <authorList>
            <person name="Ibrahim A."/>
            <person name="Maatouk M."/>
            <person name="Raoult D."/>
            <person name="Bittar F."/>
        </authorList>
    </citation>
    <scope>NUCLEOTIDE SEQUENCE</scope>
    <source>
        <strain evidence="1">IHU2</strain>
    </source>
</reference>
<gene>
    <name evidence="1" type="ORF">KOY49_00330</name>
</gene>
<keyword evidence="2" id="KW-1185">Reference proteome</keyword>